<gene>
    <name evidence="1" type="ORF">OLC1_LOCUS12434</name>
</gene>
<evidence type="ECO:0000313" key="2">
    <source>
        <dbReference type="Proteomes" id="UP001161247"/>
    </source>
</evidence>
<sequence>MRNRGVIWLRIRISTIMMVAGLKVVSCNGCRWRVRRMKVENYNLDFLRDLDLKNGLGRNRGSIFRQERRIWIGLQSTVDMKVKIAFRTAIREAISDEITSVAVEGIGWISWVWD</sequence>
<dbReference type="AlphaFoldDB" id="A0AAV1D5Z2"/>
<name>A0AAV1D5Z2_OLDCO</name>
<organism evidence="1 2">
    <name type="scientific">Oldenlandia corymbosa var. corymbosa</name>
    <dbReference type="NCBI Taxonomy" id="529605"/>
    <lineage>
        <taxon>Eukaryota</taxon>
        <taxon>Viridiplantae</taxon>
        <taxon>Streptophyta</taxon>
        <taxon>Embryophyta</taxon>
        <taxon>Tracheophyta</taxon>
        <taxon>Spermatophyta</taxon>
        <taxon>Magnoliopsida</taxon>
        <taxon>eudicotyledons</taxon>
        <taxon>Gunneridae</taxon>
        <taxon>Pentapetalae</taxon>
        <taxon>asterids</taxon>
        <taxon>lamiids</taxon>
        <taxon>Gentianales</taxon>
        <taxon>Rubiaceae</taxon>
        <taxon>Rubioideae</taxon>
        <taxon>Spermacoceae</taxon>
        <taxon>Hedyotis-Oldenlandia complex</taxon>
        <taxon>Oldenlandia</taxon>
    </lineage>
</organism>
<reference evidence="1" key="1">
    <citation type="submission" date="2023-03" db="EMBL/GenBank/DDBJ databases">
        <authorList>
            <person name="Julca I."/>
        </authorList>
    </citation>
    <scope>NUCLEOTIDE SEQUENCE</scope>
</reference>
<accession>A0AAV1D5Z2</accession>
<keyword evidence="2" id="KW-1185">Reference proteome</keyword>
<proteinExistence type="predicted"/>
<protein>
    <submittedName>
        <fullName evidence="1">OLC1v1001670C1</fullName>
    </submittedName>
</protein>
<dbReference type="Proteomes" id="UP001161247">
    <property type="component" value="Chromosome 4"/>
</dbReference>
<dbReference type="EMBL" id="OX459121">
    <property type="protein sequence ID" value="CAI9103222.1"/>
    <property type="molecule type" value="Genomic_DNA"/>
</dbReference>
<evidence type="ECO:0000313" key="1">
    <source>
        <dbReference type="EMBL" id="CAI9103222.1"/>
    </source>
</evidence>